<dbReference type="PANTHER" id="PTHR48043:SF145">
    <property type="entry name" value="FI06409P-RELATED"/>
    <property type="match status" value="1"/>
</dbReference>
<evidence type="ECO:0000313" key="4">
    <source>
        <dbReference type="EMBL" id="KAF2100909.1"/>
    </source>
</evidence>
<evidence type="ECO:0000259" key="3">
    <source>
        <dbReference type="Pfam" id="PF06722"/>
    </source>
</evidence>
<dbReference type="Pfam" id="PF06722">
    <property type="entry name" value="EryCIII-like_C"/>
    <property type="match status" value="1"/>
</dbReference>
<dbReference type="EMBL" id="ML978124">
    <property type="protein sequence ID" value="KAF2100909.1"/>
    <property type="molecule type" value="Genomic_DNA"/>
</dbReference>
<accession>A0A9P4IKB9</accession>
<sequence length="454" mass="51688">MNGGTNKTSTYPPIILASLPHWSHLEKLSLIAEGLVKKGYSVTFLGTPDFEDKIRVTGATYEEIDNTCGMFICPPERMQRWLEMPNSDEKEIEAYSYMFADANSDYHRTLQRTLRRLNDARTIFIHDASIFALGPVQRGGPGLRPHTDIAIGIIPIPGFSNYTYPYRDGRLPETGPNAPEIHWPEWQKWYKAHPVLNAVTKAIRQNFKDLGATIEPSVFPDIINDLPDLYCPLTVPQFELDRPDIRPGVEFIGVPEKPGFVDRTLPEWWEEMLQAKADGKKIIAVSTSSLDYIVDFLMMPALEGLKDREDLFIAAMFVSNDPEVVKDRIASNARYARTIPMDLLLPHVDVLVTSAGYGTIQHALRHGVPMVSTGLEQDKPQTGVIMEVRKVGIYHNVLQADKDQIRESVDKILNNPNYKETAEKFKEIYKNYSPAERLHEIIQQRTREFEEYTL</sequence>
<gene>
    <name evidence="4" type="ORF">NA57DRAFT_36007</name>
</gene>
<comment type="caution">
    <text evidence="4">The sequence shown here is derived from an EMBL/GenBank/DDBJ whole genome shotgun (WGS) entry which is preliminary data.</text>
</comment>
<dbReference type="SUPFAM" id="SSF53756">
    <property type="entry name" value="UDP-Glycosyltransferase/glycogen phosphorylase"/>
    <property type="match status" value="1"/>
</dbReference>
<protein>
    <submittedName>
        <fullName evidence="4">UDP-Glycosyltransferase/glycogen phosphorylase</fullName>
    </submittedName>
</protein>
<dbReference type="InterPro" id="IPR010610">
    <property type="entry name" value="EryCIII-like_C"/>
</dbReference>
<dbReference type="InterPro" id="IPR002213">
    <property type="entry name" value="UDP_glucos_trans"/>
</dbReference>
<keyword evidence="2" id="KW-0808">Transferase</keyword>
<dbReference type="GO" id="GO:0016758">
    <property type="term" value="F:hexosyltransferase activity"/>
    <property type="evidence" value="ECO:0007669"/>
    <property type="project" value="UniProtKB-ARBA"/>
</dbReference>
<feature type="domain" description="Erythromycin biosynthesis protein CIII-like C-terminal" evidence="3">
    <location>
        <begin position="328"/>
        <end position="436"/>
    </location>
</feature>
<dbReference type="PANTHER" id="PTHR48043">
    <property type="entry name" value="EG:EG0003.4 PROTEIN-RELATED"/>
    <property type="match status" value="1"/>
</dbReference>
<dbReference type="InterPro" id="IPR050271">
    <property type="entry name" value="UDP-glycosyltransferase"/>
</dbReference>
<proteinExistence type="predicted"/>
<dbReference type="AlphaFoldDB" id="A0A9P4IKB9"/>
<dbReference type="OrthoDB" id="5835829at2759"/>
<dbReference type="Gene3D" id="3.40.50.2000">
    <property type="entry name" value="Glycogen Phosphorylase B"/>
    <property type="match status" value="2"/>
</dbReference>
<dbReference type="CDD" id="cd03784">
    <property type="entry name" value="GT1_Gtf-like"/>
    <property type="match status" value="1"/>
</dbReference>
<evidence type="ECO:0000313" key="5">
    <source>
        <dbReference type="Proteomes" id="UP000799772"/>
    </source>
</evidence>
<keyword evidence="1" id="KW-0328">Glycosyltransferase</keyword>
<dbReference type="GO" id="GO:0008194">
    <property type="term" value="F:UDP-glycosyltransferase activity"/>
    <property type="evidence" value="ECO:0007669"/>
    <property type="project" value="InterPro"/>
</dbReference>
<dbReference type="Proteomes" id="UP000799772">
    <property type="component" value="Unassembled WGS sequence"/>
</dbReference>
<reference evidence="4" key="1">
    <citation type="journal article" date="2020" name="Stud. Mycol.">
        <title>101 Dothideomycetes genomes: a test case for predicting lifestyles and emergence of pathogens.</title>
        <authorList>
            <person name="Haridas S."/>
            <person name="Albert R."/>
            <person name="Binder M."/>
            <person name="Bloem J."/>
            <person name="Labutti K."/>
            <person name="Salamov A."/>
            <person name="Andreopoulos B."/>
            <person name="Baker S."/>
            <person name="Barry K."/>
            <person name="Bills G."/>
            <person name="Bluhm B."/>
            <person name="Cannon C."/>
            <person name="Castanera R."/>
            <person name="Culley D."/>
            <person name="Daum C."/>
            <person name="Ezra D."/>
            <person name="Gonzalez J."/>
            <person name="Henrissat B."/>
            <person name="Kuo A."/>
            <person name="Liang C."/>
            <person name="Lipzen A."/>
            <person name="Lutzoni F."/>
            <person name="Magnuson J."/>
            <person name="Mondo S."/>
            <person name="Nolan M."/>
            <person name="Ohm R."/>
            <person name="Pangilinan J."/>
            <person name="Park H.-J."/>
            <person name="Ramirez L."/>
            <person name="Alfaro M."/>
            <person name="Sun H."/>
            <person name="Tritt A."/>
            <person name="Yoshinaga Y."/>
            <person name="Zwiers L.-H."/>
            <person name="Turgeon B."/>
            <person name="Goodwin S."/>
            <person name="Spatafora J."/>
            <person name="Crous P."/>
            <person name="Grigoriev I."/>
        </authorList>
    </citation>
    <scope>NUCLEOTIDE SEQUENCE</scope>
    <source>
        <strain evidence="4">CBS 133067</strain>
    </source>
</reference>
<keyword evidence="5" id="KW-1185">Reference proteome</keyword>
<organism evidence="4 5">
    <name type="scientific">Rhizodiscina lignyota</name>
    <dbReference type="NCBI Taxonomy" id="1504668"/>
    <lineage>
        <taxon>Eukaryota</taxon>
        <taxon>Fungi</taxon>
        <taxon>Dikarya</taxon>
        <taxon>Ascomycota</taxon>
        <taxon>Pezizomycotina</taxon>
        <taxon>Dothideomycetes</taxon>
        <taxon>Pleosporomycetidae</taxon>
        <taxon>Aulographales</taxon>
        <taxon>Rhizodiscinaceae</taxon>
        <taxon>Rhizodiscina</taxon>
    </lineage>
</organism>
<name>A0A9P4IKB9_9PEZI</name>
<evidence type="ECO:0000256" key="1">
    <source>
        <dbReference type="ARBA" id="ARBA00022676"/>
    </source>
</evidence>
<evidence type="ECO:0000256" key="2">
    <source>
        <dbReference type="ARBA" id="ARBA00022679"/>
    </source>
</evidence>